<keyword evidence="3 8" id="KW-0812">Transmembrane</keyword>
<keyword evidence="6" id="KW-0175">Coiled coil</keyword>
<keyword evidence="4 8" id="KW-1133">Transmembrane helix</keyword>
<dbReference type="EMBL" id="HG677917">
    <property type="protein sequence ID" value="CDJ44967.1"/>
    <property type="molecule type" value="Genomic_DNA"/>
</dbReference>
<accession>U6L3M3</accession>
<dbReference type="GeneID" id="25256357"/>
<evidence type="ECO:0000313" key="10">
    <source>
        <dbReference type="Proteomes" id="UP000030747"/>
    </source>
</evidence>
<evidence type="ECO:0000256" key="2">
    <source>
        <dbReference type="ARBA" id="ARBA00009457"/>
    </source>
</evidence>
<evidence type="ECO:0000256" key="5">
    <source>
        <dbReference type="ARBA" id="ARBA00023136"/>
    </source>
</evidence>
<comment type="similarity">
    <text evidence="2">Belongs to the CDC50/LEM3 family.</text>
</comment>
<dbReference type="OrthoDB" id="340608at2759"/>
<evidence type="ECO:0000313" key="9">
    <source>
        <dbReference type="EMBL" id="CDJ44967.1"/>
    </source>
</evidence>
<sequence>TLPALERRPGSPDPDPTDPGDPGDPSDPDPSDPNDPNFFPCGAQSVALFNDEITIKRKGPDGAIKDVPLNFENVAYEWDFLQFMVSNRTWESEGLEPWILPSNPKFRVWLHPPFTPSFQKLYAVLSEPLVPGEQYYAVLTSNKWPAEAWGAKKSFVITGLTPMGGANFPLAIFTLATGALCILLVLLLWVMKKLKLKFVSSTAQGVDLKPESSQTEGPVSPRSGDGGGSRRVVVAAPGSPVAAAAAASAAAAAAAEDEFGQETEEEALSRLLPLLSGAPSCLCPVHCSAADDGSWDTLRERAAASAAAAAAAAAAPPAAAAAAAAAADVERQFSGATPEDTEGEEEDFSEATDEDYGERRRSYLNSCQQQALEAAAAQQQQQQLLQQQQQQQQRESVGHLDVQFSHNL</sequence>
<feature type="compositionally biased region" description="Basic and acidic residues" evidence="7">
    <location>
        <begin position="1"/>
        <end position="10"/>
    </location>
</feature>
<evidence type="ECO:0000256" key="8">
    <source>
        <dbReference type="SAM" id="Phobius"/>
    </source>
</evidence>
<evidence type="ECO:0000256" key="3">
    <source>
        <dbReference type="ARBA" id="ARBA00022692"/>
    </source>
</evidence>
<feature type="region of interest" description="Disordered" evidence="7">
    <location>
        <begin position="207"/>
        <end position="230"/>
    </location>
</feature>
<organism evidence="9 10">
    <name type="scientific">Eimeria tenella</name>
    <name type="common">Coccidian parasite</name>
    <dbReference type="NCBI Taxonomy" id="5802"/>
    <lineage>
        <taxon>Eukaryota</taxon>
        <taxon>Sar</taxon>
        <taxon>Alveolata</taxon>
        <taxon>Apicomplexa</taxon>
        <taxon>Conoidasida</taxon>
        <taxon>Coccidia</taxon>
        <taxon>Eucoccidiorida</taxon>
        <taxon>Eimeriorina</taxon>
        <taxon>Eimeriidae</taxon>
        <taxon>Eimeria</taxon>
    </lineage>
</organism>
<dbReference type="PANTHER" id="PTHR10926:SF0">
    <property type="entry name" value="CDC50, ISOFORM A"/>
    <property type="match status" value="1"/>
</dbReference>
<dbReference type="GO" id="GO:0005794">
    <property type="term" value="C:Golgi apparatus"/>
    <property type="evidence" value="ECO:0007669"/>
    <property type="project" value="TreeGrafter"/>
</dbReference>
<evidence type="ECO:0000256" key="1">
    <source>
        <dbReference type="ARBA" id="ARBA00004141"/>
    </source>
</evidence>
<gene>
    <name evidence="9" type="ORF">ETH_00036580</name>
</gene>
<dbReference type="AlphaFoldDB" id="U6L3M3"/>
<evidence type="ECO:0000256" key="4">
    <source>
        <dbReference type="ARBA" id="ARBA00022989"/>
    </source>
</evidence>
<dbReference type="RefSeq" id="XP_013235714.1">
    <property type="nucleotide sequence ID" value="XM_013380260.1"/>
</dbReference>
<comment type="subcellular location">
    <subcellularLocation>
        <location evidence="1">Membrane</location>
        <topology evidence="1">Multi-pass membrane protein</topology>
    </subcellularLocation>
</comment>
<feature type="coiled-coil region" evidence="6">
    <location>
        <begin position="367"/>
        <end position="395"/>
    </location>
</feature>
<protein>
    <submittedName>
        <fullName evidence="9">Uncharacterized protein</fullName>
    </submittedName>
</protein>
<feature type="compositionally biased region" description="Acidic residues" evidence="7">
    <location>
        <begin position="339"/>
        <end position="356"/>
    </location>
</feature>
<dbReference type="VEuPathDB" id="ToxoDB:ETH2_0507600"/>
<dbReference type="Proteomes" id="UP000030747">
    <property type="component" value="Unassembled WGS sequence"/>
</dbReference>
<feature type="non-terminal residue" evidence="9">
    <location>
        <position position="1"/>
    </location>
</feature>
<feature type="region of interest" description="Disordered" evidence="7">
    <location>
        <begin position="330"/>
        <end position="362"/>
    </location>
</feature>
<proteinExistence type="inferred from homology"/>
<feature type="transmembrane region" description="Helical" evidence="8">
    <location>
        <begin position="168"/>
        <end position="190"/>
    </location>
</feature>
<reference evidence="9" key="1">
    <citation type="submission" date="2013-10" db="EMBL/GenBank/DDBJ databases">
        <title>Genomic analysis of the causative agents of coccidiosis in chickens.</title>
        <authorList>
            <person name="Reid A.J."/>
            <person name="Blake D."/>
            <person name="Billington K."/>
            <person name="Browne H."/>
            <person name="Dunn M."/>
            <person name="Hung S."/>
            <person name="Kawahara F."/>
            <person name="Miranda-Saavedra D."/>
            <person name="Mourier T."/>
            <person name="Nagra H."/>
            <person name="Otto T.D."/>
            <person name="Rawlings N."/>
            <person name="Sanchez A."/>
            <person name="Sanders M."/>
            <person name="Subramaniam C."/>
            <person name="Tay Y."/>
            <person name="Dear P."/>
            <person name="Doerig C."/>
            <person name="Gruber A."/>
            <person name="Parkinson J."/>
            <person name="Shirley M."/>
            <person name="Wan K.L."/>
            <person name="Berriman M."/>
            <person name="Tomley F."/>
            <person name="Pain A."/>
        </authorList>
    </citation>
    <scope>NUCLEOTIDE SEQUENCE [LARGE SCALE GENOMIC DNA]</scope>
    <source>
        <strain evidence="9">Houghton</strain>
    </source>
</reference>
<dbReference type="GO" id="GO:0005783">
    <property type="term" value="C:endoplasmic reticulum"/>
    <property type="evidence" value="ECO:0007669"/>
    <property type="project" value="TreeGrafter"/>
</dbReference>
<dbReference type="GO" id="GO:0005886">
    <property type="term" value="C:plasma membrane"/>
    <property type="evidence" value="ECO:0007669"/>
    <property type="project" value="TreeGrafter"/>
</dbReference>
<keyword evidence="5 8" id="KW-0472">Membrane</keyword>
<keyword evidence="10" id="KW-1185">Reference proteome</keyword>
<evidence type="ECO:0000256" key="7">
    <source>
        <dbReference type="SAM" id="MobiDB-lite"/>
    </source>
</evidence>
<reference evidence="9" key="2">
    <citation type="submission" date="2013-10" db="EMBL/GenBank/DDBJ databases">
        <authorList>
            <person name="Aslett M."/>
        </authorList>
    </citation>
    <scope>NUCLEOTIDE SEQUENCE [LARGE SCALE GENOMIC DNA]</scope>
    <source>
        <strain evidence="9">Houghton</strain>
    </source>
</reference>
<feature type="region of interest" description="Disordered" evidence="7">
    <location>
        <begin position="1"/>
        <end position="38"/>
    </location>
</feature>
<dbReference type="Pfam" id="PF03381">
    <property type="entry name" value="CDC50"/>
    <property type="match status" value="1"/>
</dbReference>
<name>U6L3M3_EIMTE</name>
<dbReference type="InterPro" id="IPR005045">
    <property type="entry name" value="CDC50/LEM3_fam"/>
</dbReference>
<evidence type="ECO:0000256" key="6">
    <source>
        <dbReference type="SAM" id="Coils"/>
    </source>
</evidence>
<dbReference type="PANTHER" id="PTHR10926">
    <property type="entry name" value="CELL CYCLE CONTROL PROTEIN 50"/>
    <property type="match status" value="1"/>
</dbReference>
<dbReference type="VEuPathDB" id="ToxoDB:ETH_00036580"/>